<comment type="subcellular location">
    <subcellularLocation>
        <location evidence="1">Cytoplasm</location>
    </subcellularLocation>
</comment>
<dbReference type="GO" id="GO:0005737">
    <property type="term" value="C:cytoplasm"/>
    <property type="evidence" value="ECO:0007669"/>
    <property type="project" value="UniProtKB-SubCell"/>
</dbReference>
<protein>
    <recommendedName>
        <fullName evidence="7">D,D-heptose 1,7-bisphosphate phosphatase</fullName>
    </recommendedName>
</protein>
<evidence type="ECO:0000313" key="8">
    <source>
        <dbReference type="EMBL" id="TCP06777.1"/>
    </source>
</evidence>
<accession>A0AA46DD55</accession>
<dbReference type="InterPro" id="IPR023214">
    <property type="entry name" value="HAD_sf"/>
</dbReference>
<dbReference type="GO" id="GO:0046872">
    <property type="term" value="F:metal ion binding"/>
    <property type="evidence" value="ECO:0007669"/>
    <property type="project" value="UniProtKB-KW"/>
</dbReference>
<keyword evidence="5" id="KW-0378">Hydrolase</keyword>
<dbReference type="NCBIfam" id="TIGR01656">
    <property type="entry name" value="Histidinol-ppas"/>
    <property type="match status" value="1"/>
</dbReference>
<dbReference type="Gene3D" id="3.40.50.1000">
    <property type="entry name" value="HAD superfamily/HAD-like"/>
    <property type="match status" value="1"/>
</dbReference>
<dbReference type="AlphaFoldDB" id="A0AA46DD55"/>
<evidence type="ECO:0000256" key="3">
    <source>
        <dbReference type="ARBA" id="ARBA00022490"/>
    </source>
</evidence>
<keyword evidence="4" id="KW-0479">Metal-binding</keyword>
<evidence type="ECO:0000256" key="6">
    <source>
        <dbReference type="ARBA" id="ARBA00023277"/>
    </source>
</evidence>
<organism evidence="8 9">
    <name type="scientific">Caldimonas thermodepolymerans</name>
    <dbReference type="NCBI Taxonomy" id="215580"/>
    <lineage>
        <taxon>Bacteria</taxon>
        <taxon>Pseudomonadati</taxon>
        <taxon>Pseudomonadota</taxon>
        <taxon>Betaproteobacteria</taxon>
        <taxon>Burkholderiales</taxon>
        <taxon>Sphaerotilaceae</taxon>
        <taxon>Caldimonas</taxon>
    </lineage>
</organism>
<comment type="caution">
    <text evidence="8">The sequence shown here is derived from an EMBL/GenBank/DDBJ whole genome shotgun (WGS) entry which is preliminary data.</text>
</comment>
<dbReference type="PANTHER" id="PTHR42891">
    <property type="entry name" value="D-GLYCERO-BETA-D-MANNO-HEPTOSE-1,7-BISPHOSPHATE 7-PHOSPHATASE"/>
    <property type="match status" value="1"/>
</dbReference>
<dbReference type="CDD" id="cd07503">
    <property type="entry name" value="HAD_HisB-N"/>
    <property type="match status" value="1"/>
</dbReference>
<dbReference type="InterPro" id="IPR006549">
    <property type="entry name" value="HAD-SF_hydro_IIIA"/>
</dbReference>
<dbReference type="Pfam" id="PF13242">
    <property type="entry name" value="Hydrolase_like"/>
    <property type="match status" value="1"/>
</dbReference>
<evidence type="ECO:0000256" key="2">
    <source>
        <dbReference type="ARBA" id="ARBA00005628"/>
    </source>
</evidence>
<evidence type="ECO:0000256" key="4">
    <source>
        <dbReference type="ARBA" id="ARBA00022723"/>
    </source>
</evidence>
<gene>
    <name evidence="8" type="ORF">EV676_106262</name>
</gene>
<keyword evidence="3" id="KW-0963">Cytoplasm</keyword>
<evidence type="ECO:0000256" key="5">
    <source>
        <dbReference type="ARBA" id="ARBA00022801"/>
    </source>
</evidence>
<proteinExistence type="inferred from homology"/>
<keyword evidence="6" id="KW-0119">Carbohydrate metabolism</keyword>
<dbReference type="GO" id="GO:0016791">
    <property type="term" value="F:phosphatase activity"/>
    <property type="evidence" value="ECO:0007669"/>
    <property type="project" value="InterPro"/>
</dbReference>
<dbReference type="GO" id="GO:0005975">
    <property type="term" value="P:carbohydrate metabolic process"/>
    <property type="evidence" value="ECO:0007669"/>
    <property type="project" value="InterPro"/>
</dbReference>
<reference evidence="8 9" key="1">
    <citation type="submission" date="2019-03" db="EMBL/GenBank/DDBJ databases">
        <title>Genomic Encyclopedia of Type Strains, Phase IV (KMG-IV): sequencing the most valuable type-strain genomes for metagenomic binning, comparative biology and taxonomic classification.</title>
        <authorList>
            <person name="Goeker M."/>
        </authorList>
    </citation>
    <scope>NUCLEOTIDE SEQUENCE [LARGE SCALE GENOMIC DNA]</scope>
    <source>
        <strain evidence="8 9">DSM 15264</strain>
    </source>
</reference>
<dbReference type="SUPFAM" id="SSF56784">
    <property type="entry name" value="HAD-like"/>
    <property type="match status" value="1"/>
</dbReference>
<dbReference type="InterPro" id="IPR004446">
    <property type="entry name" value="Heptose_bisP_phosphatase"/>
</dbReference>
<evidence type="ECO:0000313" key="9">
    <source>
        <dbReference type="Proteomes" id="UP000294772"/>
    </source>
</evidence>
<dbReference type="InterPro" id="IPR006543">
    <property type="entry name" value="Histidinol-phos"/>
</dbReference>
<dbReference type="RefSeq" id="WP_132765527.1">
    <property type="nucleotide sequence ID" value="NZ_CP110416.1"/>
</dbReference>
<evidence type="ECO:0000256" key="1">
    <source>
        <dbReference type="ARBA" id="ARBA00004496"/>
    </source>
</evidence>
<dbReference type="EMBL" id="SLXF01000006">
    <property type="protein sequence ID" value="TCP06777.1"/>
    <property type="molecule type" value="Genomic_DNA"/>
</dbReference>
<name>A0AA46DD55_9BURK</name>
<dbReference type="Proteomes" id="UP000294772">
    <property type="component" value="Unassembled WGS sequence"/>
</dbReference>
<dbReference type="PANTHER" id="PTHR42891:SF1">
    <property type="entry name" value="D-GLYCERO-BETA-D-MANNO-HEPTOSE-1,7-BISPHOSPHATE 7-PHOSPHATASE"/>
    <property type="match status" value="1"/>
</dbReference>
<dbReference type="InterPro" id="IPR036412">
    <property type="entry name" value="HAD-like_sf"/>
</dbReference>
<sequence length="211" mass="22647">MALNPDATGGAPAVFLDKDGTVVENVPYNVDPAQLRFTSRAVAGLQWLAEAGYRMVMISNKPGVGLGLFDERALARLQEALMRRLAVHGVLLDGFYACTHAPGLDPSRPGCTCRKPAPGLLLRAAEELHLDLSRSWMVGDILDDVEAGRRAGCRTVMLDVGNETVWRTSPQRMPHHTAPDLLAAAWHITAADGVAVATRTAARLPAAQPRP</sequence>
<dbReference type="NCBIfam" id="TIGR01662">
    <property type="entry name" value="HAD-SF-IIIA"/>
    <property type="match status" value="1"/>
</dbReference>
<evidence type="ECO:0000256" key="7">
    <source>
        <dbReference type="ARBA" id="ARBA00031828"/>
    </source>
</evidence>
<comment type="similarity">
    <text evidence="2">Belongs to the GmhB family.</text>
</comment>